<protein>
    <submittedName>
        <fullName evidence="3">Uncharacterized protein</fullName>
    </submittedName>
</protein>
<evidence type="ECO:0000313" key="3">
    <source>
        <dbReference type="EMBL" id="HGT39101.1"/>
    </source>
</evidence>
<dbReference type="AlphaFoldDB" id="A0A7C4QHQ6"/>
<keyword evidence="2" id="KW-1133">Transmembrane helix</keyword>
<feature type="region of interest" description="Disordered" evidence="1">
    <location>
        <begin position="281"/>
        <end position="305"/>
    </location>
</feature>
<organism evidence="3">
    <name type="scientific">Schlesneria paludicola</name>
    <dbReference type="NCBI Taxonomy" id="360056"/>
    <lineage>
        <taxon>Bacteria</taxon>
        <taxon>Pseudomonadati</taxon>
        <taxon>Planctomycetota</taxon>
        <taxon>Planctomycetia</taxon>
        <taxon>Planctomycetales</taxon>
        <taxon>Planctomycetaceae</taxon>
        <taxon>Schlesneria</taxon>
    </lineage>
</organism>
<keyword evidence="2" id="KW-0812">Transmembrane</keyword>
<reference evidence="3" key="1">
    <citation type="journal article" date="2020" name="mSystems">
        <title>Genome- and Community-Level Interaction Insights into Carbon Utilization and Element Cycling Functions of Hydrothermarchaeota in Hydrothermal Sediment.</title>
        <authorList>
            <person name="Zhou Z."/>
            <person name="Liu Y."/>
            <person name="Xu W."/>
            <person name="Pan J."/>
            <person name="Luo Z.H."/>
            <person name="Li M."/>
        </authorList>
    </citation>
    <scope>NUCLEOTIDE SEQUENCE [LARGE SCALE GENOMIC DNA]</scope>
    <source>
        <strain evidence="3">SpSt-508</strain>
    </source>
</reference>
<feature type="compositionally biased region" description="Polar residues" evidence="1">
    <location>
        <begin position="87"/>
        <end position="103"/>
    </location>
</feature>
<name>A0A7C4QHQ6_9PLAN</name>
<gene>
    <name evidence="3" type="ORF">ENS64_07530</name>
</gene>
<keyword evidence="2" id="KW-0472">Membrane</keyword>
<evidence type="ECO:0000256" key="2">
    <source>
        <dbReference type="SAM" id="Phobius"/>
    </source>
</evidence>
<feature type="region of interest" description="Disordered" evidence="1">
    <location>
        <begin position="1"/>
        <end position="111"/>
    </location>
</feature>
<feature type="compositionally biased region" description="Low complexity" evidence="1">
    <location>
        <begin position="285"/>
        <end position="294"/>
    </location>
</feature>
<sequence>MVDKKDELDSQFDFSLGPVGEEKVDFLELDESALASPAPSPTAPSDEGATPGLEVPGDLGTSSDVTVVLDPGQQTGSDSDIRLRGEATSSAGGETPSVASESPSAEFGGDHVLLEENASVLSSEDSGISLAGDSGISLASDSGISLAEDSGISLEADSGLTLEGDRPSQPTAAAVGAATEQFDELSDVPYRLADMDAGATQQFIDTADSSEVPGLLDQTLITEPAQSFAGKIAGGATVEELEVSEDLDDAVADETDYAAEAAEAEAEEPLDVSDEVFEEAEELTESAGESAAELPTAPARAKPSEPSWGAFVGVSVIVASLLVAANVWLAWEGLSTMWTGDEPSGPASSLISTIAGLM</sequence>
<feature type="transmembrane region" description="Helical" evidence="2">
    <location>
        <begin position="308"/>
        <end position="331"/>
    </location>
</feature>
<proteinExistence type="predicted"/>
<accession>A0A7C4QHQ6</accession>
<feature type="region of interest" description="Disordered" evidence="1">
    <location>
        <begin position="157"/>
        <end position="180"/>
    </location>
</feature>
<dbReference type="EMBL" id="DSVQ01000012">
    <property type="protein sequence ID" value="HGT39101.1"/>
    <property type="molecule type" value="Genomic_DNA"/>
</dbReference>
<comment type="caution">
    <text evidence="3">The sequence shown here is derived from an EMBL/GenBank/DDBJ whole genome shotgun (WGS) entry which is preliminary data.</text>
</comment>
<evidence type="ECO:0000256" key="1">
    <source>
        <dbReference type="SAM" id="MobiDB-lite"/>
    </source>
</evidence>